<comment type="caution">
    <text evidence="3">The sequence shown here is derived from an EMBL/GenBank/DDBJ whole genome shotgun (WGS) entry which is preliminary data.</text>
</comment>
<dbReference type="GO" id="GO:0000270">
    <property type="term" value="P:peptidoglycan metabolic process"/>
    <property type="evidence" value="ECO:0007669"/>
    <property type="project" value="TreeGrafter"/>
</dbReference>
<keyword evidence="4" id="KW-1185">Reference proteome</keyword>
<dbReference type="Gene3D" id="3.40.50.620">
    <property type="entry name" value="HUPs"/>
    <property type="match status" value="1"/>
</dbReference>
<dbReference type="RefSeq" id="WP_249293580.1">
    <property type="nucleotide sequence ID" value="NZ_JACRSV010000001.1"/>
</dbReference>
<evidence type="ECO:0000259" key="2">
    <source>
        <dbReference type="Pfam" id="PF02698"/>
    </source>
</evidence>
<dbReference type="Pfam" id="PF02698">
    <property type="entry name" value="DUF218"/>
    <property type="match status" value="1"/>
</dbReference>
<dbReference type="CDD" id="cd06259">
    <property type="entry name" value="YdcF-like"/>
    <property type="match status" value="1"/>
</dbReference>
<dbReference type="InterPro" id="IPR051599">
    <property type="entry name" value="Cell_Envelope_Assoc"/>
</dbReference>
<dbReference type="InterPro" id="IPR014729">
    <property type="entry name" value="Rossmann-like_a/b/a_fold"/>
</dbReference>
<dbReference type="PANTHER" id="PTHR30336">
    <property type="entry name" value="INNER MEMBRANE PROTEIN, PROBABLE PERMEASE"/>
    <property type="match status" value="1"/>
</dbReference>
<dbReference type="GO" id="GO:0005886">
    <property type="term" value="C:plasma membrane"/>
    <property type="evidence" value="ECO:0007669"/>
    <property type="project" value="TreeGrafter"/>
</dbReference>
<reference evidence="3" key="1">
    <citation type="submission" date="2020-08" db="EMBL/GenBank/DDBJ databases">
        <title>Genome public.</title>
        <authorList>
            <person name="Liu C."/>
            <person name="Sun Q."/>
        </authorList>
    </citation>
    <scope>NUCLEOTIDE SEQUENCE</scope>
    <source>
        <strain evidence="3">NSJ-33</strain>
    </source>
</reference>
<proteinExistence type="predicted"/>
<keyword evidence="1" id="KW-0472">Membrane</keyword>
<feature type="transmembrane region" description="Helical" evidence="1">
    <location>
        <begin position="67"/>
        <end position="87"/>
    </location>
</feature>
<dbReference type="InterPro" id="IPR003848">
    <property type="entry name" value="DUF218"/>
</dbReference>
<feature type="domain" description="DUF218" evidence="2">
    <location>
        <begin position="95"/>
        <end position="223"/>
    </location>
</feature>
<organism evidence="3 4">
    <name type="scientific">Fumia xinanensis</name>
    <dbReference type="NCBI Taxonomy" id="2763659"/>
    <lineage>
        <taxon>Bacteria</taxon>
        <taxon>Bacillati</taxon>
        <taxon>Bacillota</taxon>
        <taxon>Clostridia</taxon>
        <taxon>Eubacteriales</taxon>
        <taxon>Oscillospiraceae</taxon>
        <taxon>Fumia</taxon>
    </lineage>
</organism>
<dbReference type="EMBL" id="JACRSV010000001">
    <property type="protein sequence ID" value="MBC8558693.1"/>
    <property type="molecule type" value="Genomic_DNA"/>
</dbReference>
<protein>
    <submittedName>
        <fullName evidence="3">YdcF family protein</fullName>
    </submittedName>
</protein>
<keyword evidence="1" id="KW-0812">Transmembrane</keyword>
<dbReference type="AlphaFoldDB" id="A0A926E358"/>
<name>A0A926E358_9FIRM</name>
<gene>
    <name evidence="3" type="ORF">H8710_01285</name>
</gene>
<feature type="transmembrane region" description="Helical" evidence="1">
    <location>
        <begin position="5"/>
        <end position="24"/>
    </location>
</feature>
<dbReference type="Proteomes" id="UP000610760">
    <property type="component" value="Unassembled WGS sequence"/>
</dbReference>
<feature type="transmembrane region" description="Helical" evidence="1">
    <location>
        <begin position="30"/>
        <end position="47"/>
    </location>
</feature>
<evidence type="ECO:0000256" key="1">
    <source>
        <dbReference type="SAM" id="Phobius"/>
    </source>
</evidence>
<keyword evidence="1" id="KW-1133">Transmembrane helix</keyword>
<dbReference type="PANTHER" id="PTHR30336:SF4">
    <property type="entry name" value="ENVELOPE BIOGENESIS FACTOR ELYC"/>
    <property type="match status" value="1"/>
</dbReference>
<sequence length="249" mass="27235">MILDLVLFIIGGLLILYYMVSTLALGPVSFSAVLLAFGILLTVLGLLDRKFGHLSKIIKLKKMLIPIAIAALICFVMLEAVVITGAVQKDRTKADYIVVLGAGLRGDQLSLTLKQRLDAALSCEQGEMIVVTGGQGWNETIPEAVAMKKYLVEQGISEERILVESQSTDTNENLDNAKEIIETNSGMNLSDSKVKIISSDYHCFRAKMIAKRHGYTQVTAYGAGTHPLLIPSFYTREGLALVKSFLLDR</sequence>
<evidence type="ECO:0000313" key="4">
    <source>
        <dbReference type="Proteomes" id="UP000610760"/>
    </source>
</evidence>
<evidence type="ECO:0000313" key="3">
    <source>
        <dbReference type="EMBL" id="MBC8558693.1"/>
    </source>
</evidence>
<dbReference type="GO" id="GO:0043164">
    <property type="term" value="P:Gram-negative-bacterium-type cell wall biogenesis"/>
    <property type="evidence" value="ECO:0007669"/>
    <property type="project" value="TreeGrafter"/>
</dbReference>
<accession>A0A926E358</accession>